<accession>A0ABM0UT75</accession>
<evidence type="ECO:0000313" key="2">
    <source>
        <dbReference type="Proteomes" id="UP000694864"/>
    </source>
</evidence>
<feature type="transmembrane region" description="Helical" evidence="1">
    <location>
        <begin position="34"/>
        <end position="52"/>
    </location>
</feature>
<keyword evidence="1" id="KW-0812">Transmembrane</keyword>
<dbReference type="Proteomes" id="UP000694864">
    <property type="component" value="Chromosome 11"/>
</dbReference>
<organism evidence="2 3">
    <name type="scientific">Camelina sativa</name>
    <name type="common">False flax</name>
    <name type="synonym">Myagrum sativum</name>
    <dbReference type="NCBI Taxonomy" id="90675"/>
    <lineage>
        <taxon>Eukaryota</taxon>
        <taxon>Viridiplantae</taxon>
        <taxon>Streptophyta</taxon>
        <taxon>Embryophyta</taxon>
        <taxon>Tracheophyta</taxon>
        <taxon>Spermatophyta</taxon>
        <taxon>Magnoliopsida</taxon>
        <taxon>eudicotyledons</taxon>
        <taxon>Gunneridae</taxon>
        <taxon>Pentapetalae</taxon>
        <taxon>rosids</taxon>
        <taxon>malvids</taxon>
        <taxon>Brassicales</taxon>
        <taxon>Brassicaceae</taxon>
        <taxon>Camelineae</taxon>
        <taxon>Camelina</taxon>
    </lineage>
</organism>
<reference evidence="2" key="1">
    <citation type="journal article" date="2014" name="Nat. Commun.">
        <title>The emerging biofuel crop Camelina sativa retains a highly undifferentiated hexaploid genome structure.</title>
        <authorList>
            <person name="Kagale S."/>
            <person name="Koh C."/>
            <person name="Nixon J."/>
            <person name="Bollina V."/>
            <person name="Clarke W.E."/>
            <person name="Tuteja R."/>
            <person name="Spillane C."/>
            <person name="Robinson S.J."/>
            <person name="Links M.G."/>
            <person name="Clarke C."/>
            <person name="Higgins E.E."/>
            <person name="Huebert T."/>
            <person name="Sharpe A.G."/>
            <person name="Parkin I.A."/>
        </authorList>
    </citation>
    <scope>NUCLEOTIDE SEQUENCE [LARGE SCALE GENOMIC DNA]</scope>
    <source>
        <strain evidence="2">cv. DH55</strain>
    </source>
</reference>
<protein>
    <submittedName>
        <fullName evidence="3">Uncharacterized protein LOC104728692</fullName>
    </submittedName>
</protein>
<sequence>MVPTDRLEFTSGTPLPDGSKYRQIVGSTSPGQTLRFLSTSYLSLCIVLLIFIDWQSREFFAILLGLKTVVSFFVATIPLLFMPSQMLIGETTRMITLRHGHISFILVVIMLLGLLRSKNLFLALLERQEYWAVADATSELCWVVSFLRELGIKFVTQPIIYCDNVGASYLVANPMFHSGMKHVALDYHFVRELVQYGFFESLMCLPGISWQMH</sequence>
<gene>
    <name evidence="3" type="primary">LOC104728692</name>
</gene>
<feature type="transmembrane region" description="Helical" evidence="1">
    <location>
        <begin position="59"/>
        <end position="81"/>
    </location>
</feature>
<evidence type="ECO:0000313" key="3">
    <source>
        <dbReference type="RefSeq" id="XP_010445945.1"/>
    </source>
</evidence>
<feature type="transmembrane region" description="Helical" evidence="1">
    <location>
        <begin position="101"/>
        <end position="117"/>
    </location>
</feature>
<dbReference type="GeneID" id="104728692"/>
<keyword evidence="2" id="KW-1185">Reference proteome</keyword>
<keyword evidence="1" id="KW-1133">Transmembrane helix</keyword>
<name>A0ABM0UT75_CAMSA</name>
<keyword evidence="1" id="KW-0472">Membrane</keyword>
<reference evidence="3" key="2">
    <citation type="submission" date="2025-08" db="UniProtKB">
        <authorList>
            <consortium name="RefSeq"/>
        </authorList>
    </citation>
    <scope>IDENTIFICATION</scope>
    <source>
        <tissue evidence="3">Leaf</tissue>
    </source>
</reference>
<dbReference type="CDD" id="cd09272">
    <property type="entry name" value="RNase_HI_RT_Ty1"/>
    <property type="match status" value="1"/>
</dbReference>
<evidence type="ECO:0000256" key="1">
    <source>
        <dbReference type="SAM" id="Phobius"/>
    </source>
</evidence>
<dbReference type="RefSeq" id="XP_010445945.1">
    <property type="nucleotide sequence ID" value="XM_010447643.1"/>
</dbReference>
<proteinExistence type="predicted"/>